<protein>
    <submittedName>
        <fullName evidence="1">Uncharacterized protein</fullName>
    </submittedName>
</protein>
<name>S6BN84_BABBO</name>
<accession>S6BN84</accession>
<reference evidence="1" key="1">
    <citation type="journal article" date="2014" name="BMC Genomics">
        <title>The Babesia bovis gene and promoter model: an update from full-length EST analysis.</title>
        <authorList>
            <person name="Yamagishi J."/>
            <person name="Wakaguri H."/>
            <person name="Yokoyama N."/>
            <person name="Yamashita R."/>
            <person name="Suzuki Y."/>
            <person name="Xuan X."/>
            <person name="Igarashi I."/>
        </authorList>
    </citation>
    <scope>NUCLEOTIDE SEQUENCE</scope>
    <source>
        <strain evidence="1">Texas</strain>
    </source>
</reference>
<dbReference type="EMBL" id="AK441773">
    <property type="protein sequence ID" value="BAN65567.1"/>
    <property type="molecule type" value="mRNA"/>
</dbReference>
<dbReference type="AlphaFoldDB" id="S6BN84"/>
<evidence type="ECO:0000313" key="1">
    <source>
        <dbReference type="EMBL" id="BAN65567.1"/>
    </source>
</evidence>
<sequence length="88" mass="10327">MFPLKYKILYTKLGIYYSRIHENWVSCSYSSVAHKSSHFVDRLIKYKQAICISIGLSYYMMLDAEHIEKKELYSFIVQRSLSGSTGFL</sequence>
<organism evidence="1">
    <name type="scientific">Babesia bovis</name>
    <dbReference type="NCBI Taxonomy" id="5865"/>
    <lineage>
        <taxon>Eukaryota</taxon>
        <taxon>Sar</taxon>
        <taxon>Alveolata</taxon>
        <taxon>Apicomplexa</taxon>
        <taxon>Aconoidasida</taxon>
        <taxon>Piroplasmida</taxon>
        <taxon>Babesiidae</taxon>
        <taxon>Babesia</taxon>
    </lineage>
</organism>
<proteinExistence type="evidence at transcript level"/>